<comment type="similarity">
    <text evidence="1">Belongs to the enoyl-CoA hydratase/isomerase family.</text>
</comment>
<name>A0ABY4YU05_9MICO</name>
<keyword evidence="4" id="KW-0443">Lipid metabolism</keyword>
<proteinExistence type="inferred from homology"/>
<organism evidence="7 8">
    <name type="scientific">Ornithinimicrobium faecis</name>
    <dbReference type="NCBI Taxonomy" id="2934158"/>
    <lineage>
        <taxon>Bacteria</taxon>
        <taxon>Bacillati</taxon>
        <taxon>Actinomycetota</taxon>
        <taxon>Actinomycetes</taxon>
        <taxon>Micrococcales</taxon>
        <taxon>Ornithinimicrobiaceae</taxon>
        <taxon>Ornithinimicrobium</taxon>
    </lineage>
</organism>
<dbReference type="InterPro" id="IPR014748">
    <property type="entry name" value="Enoyl-CoA_hydra_C"/>
</dbReference>
<accession>A0ABY4YU05</accession>
<evidence type="ECO:0000256" key="3">
    <source>
        <dbReference type="ARBA" id="ARBA00022946"/>
    </source>
</evidence>
<dbReference type="EMBL" id="CP099489">
    <property type="protein sequence ID" value="USQ80248.1"/>
    <property type="molecule type" value="Genomic_DNA"/>
</dbReference>
<evidence type="ECO:0000256" key="2">
    <source>
        <dbReference type="ARBA" id="ARBA00022832"/>
    </source>
</evidence>
<evidence type="ECO:0000256" key="4">
    <source>
        <dbReference type="ARBA" id="ARBA00023098"/>
    </source>
</evidence>
<reference evidence="7" key="1">
    <citation type="submission" date="2022-06" db="EMBL/GenBank/DDBJ databases">
        <title>Ornithinimicrobium HY1793.</title>
        <authorList>
            <person name="Huang Y."/>
        </authorList>
    </citation>
    <scope>NUCLEOTIDE SEQUENCE</scope>
    <source>
        <strain evidence="7">HY1793</strain>
    </source>
</reference>
<dbReference type="PANTHER" id="PTHR43602:SF1">
    <property type="entry name" value="ENOYL-COA HYDRATASE DOMAIN-CONTAINING PROTEIN 3, MITOCHONDRIAL"/>
    <property type="match status" value="1"/>
</dbReference>
<dbReference type="PANTHER" id="PTHR43602">
    <property type="match status" value="1"/>
</dbReference>
<dbReference type="InterPro" id="IPR001753">
    <property type="entry name" value="Enoyl-CoA_hydra/iso"/>
</dbReference>
<evidence type="ECO:0000256" key="1">
    <source>
        <dbReference type="ARBA" id="ARBA00005254"/>
    </source>
</evidence>
<evidence type="ECO:0000256" key="5">
    <source>
        <dbReference type="ARBA" id="ARBA00037410"/>
    </source>
</evidence>
<dbReference type="GO" id="GO:0004300">
    <property type="term" value="F:enoyl-CoA hydratase activity"/>
    <property type="evidence" value="ECO:0007669"/>
    <property type="project" value="UniProtKB-EC"/>
</dbReference>
<dbReference type="Proteomes" id="UP001056455">
    <property type="component" value="Chromosome"/>
</dbReference>
<dbReference type="InterPro" id="IPR029045">
    <property type="entry name" value="ClpP/crotonase-like_dom_sf"/>
</dbReference>
<dbReference type="NCBIfam" id="NF006008">
    <property type="entry name" value="PRK08139.1"/>
    <property type="match status" value="1"/>
</dbReference>
<evidence type="ECO:0000313" key="7">
    <source>
        <dbReference type="EMBL" id="USQ80248.1"/>
    </source>
</evidence>
<dbReference type="Gene3D" id="3.90.226.10">
    <property type="entry name" value="2-enoyl-CoA Hydratase, Chain A, domain 1"/>
    <property type="match status" value="1"/>
</dbReference>
<gene>
    <name evidence="7" type="ORF">NF556_00880</name>
</gene>
<keyword evidence="8" id="KW-1185">Reference proteome</keyword>
<dbReference type="InterPro" id="IPR052377">
    <property type="entry name" value="Mitochondrial_ECH-domain"/>
</dbReference>
<dbReference type="RefSeq" id="WP_252593624.1">
    <property type="nucleotide sequence ID" value="NZ_CP099489.1"/>
</dbReference>
<dbReference type="Pfam" id="PF00378">
    <property type="entry name" value="ECH_1"/>
    <property type="match status" value="1"/>
</dbReference>
<dbReference type="CDD" id="cd06558">
    <property type="entry name" value="crotonase-like"/>
    <property type="match status" value="1"/>
</dbReference>
<keyword evidence="3" id="KW-0809">Transit peptide</keyword>
<dbReference type="SUPFAM" id="SSF52096">
    <property type="entry name" value="ClpP/crotonase"/>
    <property type="match status" value="1"/>
</dbReference>
<sequence>MTTAAPSAPTTDTDAATVLTEIDVEARIATVTLNRPDKRNALSLALMTELIGVLREIGTRRDISVVILAGAGPAFSAGHDLGEMTGRSVEDYREIFDRCCELMETIQAIPQPVIAQVQGIATAAGCQLAATCDLVVAEEGARFGTPGVKIGLFCSTPMVAITRVIGQKRAMQMLLTGVPVDAPTAADWGLVNEVVPAAELESRTRELAAQIASASSVVTGIGKEAFYAQISRDQHSAYEYTKTVMTMNALAADAQEGIGAFLEKRQPSWSDR</sequence>
<keyword evidence="7" id="KW-0456">Lyase</keyword>
<evidence type="ECO:0000313" key="8">
    <source>
        <dbReference type="Proteomes" id="UP001056455"/>
    </source>
</evidence>
<evidence type="ECO:0000256" key="6">
    <source>
        <dbReference type="ARBA" id="ARBA00040545"/>
    </source>
</evidence>
<dbReference type="Gene3D" id="1.10.12.10">
    <property type="entry name" value="Lyase 2-enoyl-coa Hydratase, Chain A, domain 2"/>
    <property type="match status" value="1"/>
</dbReference>
<keyword evidence="2" id="KW-0276">Fatty acid metabolism</keyword>
<protein>
    <recommendedName>
        <fullName evidence="6">Enoyl-CoA hydratase domain-containing protein 3, mitochondrial</fullName>
    </recommendedName>
</protein>
<comment type="function">
    <text evidence="5">May play a role in fatty acid biosynthesis and insulin sensitivity.</text>
</comment>